<keyword evidence="3 6" id="KW-0812">Transmembrane</keyword>
<name>A0A9W3AWZ8_BIOGL</name>
<gene>
    <name evidence="8" type="primary">LOC129927311</name>
</gene>
<comment type="subcellular location">
    <subcellularLocation>
        <location evidence="1">Membrane</location>
        <topology evidence="1">Multi-pass membrane protein</topology>
    </subcellularLocation>
</comment>
<reference evidence="8" key="1">
    <citation type="submission" date="2025-08" db="UniProtKB">
        <authorList>
            <consortium name="RefSeq"/>
        </authorList>
    </citation>
    <scope>IDENTIFICATION</scope>
</reference>
<evidence type="ECO:0000313" key="7">
    <source>
        <dbReference type="Proteomes" id="UP001165740"/>
    </source>
</evidence>
<dbReference type="GeneID" id="129927311"/>
<sequence>MSSSQNTVLQVLTLSAPNLSTFFDIWYYIFLSALISSLFVHAVATLIAFLRLRKHNIGRWIPLAMLIMGFLSPLTGGVVSSAATAGVLKASDIVLQPLYAIIFGIAHTFMVVVVSFLRILATL</sequence>
<proteinExistence type="inferred from homology"/>
<dbReference type="PANTHER" id="PTHR22779:SF6">
    <property type="entry name" value="SD17342P"/>
    <property type="match status" value="1"/>
</dbReference>
<keyword evidence="7" id="KW-1185">Reference proteome</keyword>
<evidence type="ECO:0000256" key="3">
    <source>
        <dbReference type="ARBA" id="ARBA00022692"/>
    </source>
</evidence>
<keyword evidence="5 6" id="KW-0472">Membrane</keyword>
<dbReference type="Proteomes" id="UP001165740">
    <property type="component" value="Chromosome 7"/>
</dbReference>
<protein>
    <submittedName>
        <fullName evidence="8">Transmembrane protein 170A-like</fullName>
    </submittedName>
</protein>
<evidence type="ECO:0000256" key="5">
    <source>
        <dbReference type="ARBA" id="ARBA00023136"/>
    </source>
</evidence>
<dbReference type="OrthoDB" id="13807at2759"/>
<accession>A0A9W3AWZ8</accession>
<evidence type="ECO:0000256" key="2">
    <source>
        <dbReference type="ARBA" id="ARBA00006325"/>
    </source>
</evidence>
<dbReference type="AlphaFoldDB" id="A0A9W3AWZ8"/>
<dbReference type="InterPro" id="IPR019334">
    <property type="entry name" value="TMEM170A/B/YPR153W-like"/>
</dbReference>
<feature type="transmembrane region" description="Helical" evidence="6">
    <location>
        <begin position="62"/>
        <end position="86"/>
    </location>
</feature>
<dbReference type="OMA" id="GRFMSVG"/>
<comment type="similarity">
    <text evidence="2">Belongs to the TMEM170 family.</text>
</comment>
<evidence type="ECO:0000256" key="1">
    <source>
        <dbReference type="ARBA" id="ARBA00004141"/>
    </source>
</evidence>
<dbReference type="GO" id="GO:0016020">
    <property type="term" value="C:membrane"/>
    <property type="evidence" value="ECO:0007669"/>
    <property type="project" value="UniProtKB-SubCell"/>
</dbReference>
<feature type="transmembrane region" description="Helical" evidence="6">
    <location>
        <begin position="25"/>
        <end position="50"/>
    </location>
</feature>
<organism evidence="7 8">
    <name type="scientific">Biomphalaria glabrata</name>
    <name type="common">Bloodfluke planorb</name>
    <name type="synonym">Freshwater snail</name>
    <dbReference type="NCBI Taxonomy" id="6526"/>
    <lineage>
        <taxon>Eukaryota</taxon>
        <taxon>Metazoa</taxon>
        <taxon>Spiralia</taxon>
        <taxon>Lophotrochozoa</taxon>
        <taxon>Mollusca</taxon>
        <taxon>Gastropoda</taxon>
        <taxon>Heterobranchia</taxon>
        <taxon>Euthyneura</taxon>
        <taxon>Panpulmonata</taxon>
        <taxon>Hygrophila</taxon>
        <taxon>Lymnaeoidea</taxon>
        <taxon>Planorbidae</taxon>
        <taxon>Biomphalaria</taxon>
    </lineage>
</organism>
<evidence type="ECO:0000256" key="4">
    <source>
        <dbReference type="ARBA" id="ARBA00022989"/>
    </source>
</evidence>
<evidence type="ECO:0000313" key="8">
    <source>
        <dbReference type="RefSeq" id="XP_055891749.1"/>
    </source>
</evidence>
<feature type="transmembrane region" description="Helical" evidence="6">
    <location>
        <begin position="98"/>
        <end position="121"/>
    </location>
</feature>
<evidence type="ECO:0000256" key="6">
    <source>
        <dbReference type="SAM" id="Phobius"/>
    </source>
</evidence>
<dbReference type="Pfam" id="PF10190">
    <property type="entry name" value="Tmemb_170"/>
    <property type="match status" value="1"/>
</dbReference>
<keyword evidence="4 6" id="KW-1133">Transmembrane helix</keyword>
<dbReference type="PANTHER" id="PTHR22779">
    <property type="entry name" value="SD17342P"/>
    <property type="match status" value="1"/>
</dbReference>
<dbReference type="RefSeq" id="XP_055891749.1">
    <property type="nucleotide sequence ID" value="XM_056035774.1"/>
</dbReference>